<reference evidence="5" key="1">
    <citation type="submission" date="2018-05" db="EMBL/GenBank/DDBJ databases">
        <title>Reclassification of Methylarcula marina and Methylarcula terricola as Paracoccus methylarcula sp.nov., comb.nov. and Paracoccus terricola comb.nov.</title>
        <authorList>
            <person name="Shmareva M.N."/>
            <person name="Doronina N.V."/>
            <person name="Vasilenko O.V."/>
            <person name="Tarlachkov S.V."/>
            <person name="Trotsenko Y.A."/>
        </authorList>
    </citation>
    <scope>NUCLEOTIDE SEQUENCE [LARGE SCALE GENOMIC DNA]</scope>
    <source>
        <strain evidence="5">VKM B-2159</strain>
    </source>
</reference>
<keyword evidence="2" id="KW-0472">Membrane</keyword>
<dbReference type="Gene3D" id="2.70.70.10">
    <property type="entry name" value="Glucose Permease (Domain IIA)"/>
    <property type="match status" value="1"/>
</dbReference>
<sequence length="738" mass="79324">MRSGEPMIGVDPRFRNMGKAARRRRRRIRVIRWVVAVSVMSVIGVLGFRHFKPDFGALLRLGDQGQTLVQVESEFDIAPVVRTDTFTDIPGDPLIIPSPDDGQSPDIREEPVPAALASARRVPAASTSIAVLESELLPRNRQLVAALPSSREEFALFQAERSRARLMNASLSDTEPAAAMVPADQRATSSIAFLRDADQRSSLWREIVVEATRPVPIDDLLARNGFGDANAAYLGERIRNQLSLDETLPKGSLMALRYRLRGDERQVIQVTLYGTEGFIGSLALSQAGQLVPSADAWADQSLLDQVMSREDEPGTAGQQRLLDLIYSAALRNDVPSQVTGEALAMMAKVHDLDSYADDSDRLSLIYAPGRGAGDPGSILFIGVSGPAGERACYVVPGEESGFECYAPGSRVQQRDGGAQMIPPVSGVLSQRFVPASGDETDRGYVIWSAPEGSTVVAAGDGRVTLASVDDRDGVQVEITHTDGMISRYGGLASLSGAVAQGGEITRGTPVGVIGGSIEGRQDTGLVFRLIKDGSPVDPMPYLSSAGQVRASDAIEALIGQIIQVESAGNARAQNPRSTATGLGQFIESTWLRMMRSYRPDLVSSLSRSELLNLRFDPDMSREMVRHLAQENEAYLRARGHSISAGRLYLAHFLGPAGADQALRADPSRSVGSVMGAGVVSANPFLRGYSIGDLRNWADRKMSGHSGTELAVTSPEPPLSPELRAYVSEIDRLRGHESG</sequence>
<name>A0A422QX09_9RHOB</name>
<evidence type="ECO:0000259" key="3">
    <source>
        <dbReference type="Pfam" id="PF01464"/>
    </source>
</evidence>
<feature type="domain" description="M23ase beta-sheet core" evidence="4">
    <location>
        <begin position="447"/>
        <end position="538"/>
    </location>
</feature>
<dbReference type="Pfam" id="PF01464">
    <property type="entry name" value="SLT"/>
    <property type="match status" value="1"/>
</dbReference>
<dbReference type="InterPro" id="IPR011055">
    <property type="entry name" value="Dup_hybrid_motif"/>
</dbReference>
<keyword evidence="2" id="KW-1133">Transmembrane helix</keyword>
<dbReference type="CDD" id="cd00254">
    <property type="entry name" value="LT-like"/>
    <property type="match status" value="1"/>
</dbReference>
<dbReference type="PANTHER" id="PTHR21666">
    <property type="entry name" value="PEPTIDASE-RELATED"/>
    <property type="match status" value="1"/>
</dbReference>
<dbReference type="EMBL" id="PXNQ02000006">
    <property type="protein sequence ID" value="RNF34463.1"/>
    <property type="molecule type" value="Genomic_DNA"/>
</dbReference>
<dbReference type="InterPro" id="IPR023346">
    <property type="entry name" value="Lysozyme-like_dom_sf"/>
</dbReference>
<keyword evidence="2" id="KW-0812">Transmembrane</keyword>
<gene>
    <name evidence="5" type="ORF">A7A09_011280</name>
</gene>
<dbReference type="PANTHER" id="PTHR21666:SF270">
    <property type="entry name" value="MUREIN HYDROLASE ACTIVATOR ENVC"/>
    <property type="match status" value="1"/>
</dbReference>
<dbReference type="SUPFAM" id="SSF53955">
    <property type="entry name" value="Lysozyme-like"/>
    <property type="match status" value="1"/>
</dbReference>
<evidence type="ECO:0000256" key="1">
    <source>
        <dbReference type="ARBA" id="ARBA00009387"/>
    </source>
</evidence>
<accession>A0A422QX09</accession>
<dbReference type="AlphaFoldDB" id="A0A422QX09"/>
<dbReference type="InterPro" id="IPR008258">
    <property type="entry name" value="Transglycosylase_SLT_dom_1"/>
</dbReference>
<dbReference type="InterPro" id="IPR050570">
    <property type="entry name" value="Cell_wall_metabolism_enzyme"/>
</dbReference>
<evidence type="ECO:0000313" key="6">
    <source>
        <dbReference type="Proteomes" id="UP000238137"/>
    </source>
</evidence>
<keyword evidence="6" id="KW-1185">Reference proteome</keyword>
<dbReference type="Pfam" id="PF01551">
    <property type="entry name" value="Peptidase_M23"/>
    <property type="match status" value="1"/>
</dbReference>
<dbReference type="SUPFAM" id="SSF51261">
    <property type="entry name" value="Duplicated hybrid motif"/>
    <property type="match status" value="1"/>
</dbReference>
<dbReference type="Proteomes" id="UP000238137">
    <property type="component" value="Unassembled WGS sequence"/>
</dbReference>
<protein>
    <submittedName>
        <fullName evidence="5">Uncharacterized protein</fullName>
    </submittedName>
</protein>
<feature type="transmembrane region" description="Helical" evidence="2">
    <location>
        <begin position="30"/>
        <end position="51"/>
    </location>
</feature>
<evidence type="ECO:0000259" key="4">
    <source>
        <dbReference type="Pfam" id="PF01551"/>
    </source>
</evidence>
<organism evidence="5 6">
    <name type="scientific">Paracoccus methylarcula</name>
    <dbReference type="NCBI Taxonomy" id="72022"/>
    <lineage>
        <taxon>Bacteria</taxon>
        <taxon>Pseudomonadati</taxon>
        <taxon>Pseudomonadota</taxon>
        <taxon>Alphaproteobacteria</taxon>
        <taxon>Rhodobacterales</taxon>
        <taxon>Paracoccaceae</taxon>
        <taxon>Paracoccus</taxon>
    </lineage>
</organism>
<dbReference type="InterPro" id="IPR016047">
    <property type="entry name" value="M23ase_b-sheet_dom"/>
</dbReference>
<dbReference type="CDD" id="cd12797">
    <property type="entry name" value="M23_peptidase"/>
    <property type="match status" value="1"/>
</dbReference>
<proteinExistence type="inferred from homology"/>
<evidence type="ECO:0000313" key="5">
    <source>
        <dbReference type="EMBL" id="RNF34463.1"/>
    </source>
</evidence>
<comment type="caution">
    <text evidence="5">The sequence shown here is derived from an EMBL/GenBank/DDBJ whole genome shotgun (WGS) entry which is preliminary data.</text>
</comment>
<comment type="similarity">
    <text evidence="1">Belongs to the virb1 family.</text>
</comment>
<dbReference type="Gene3D" id="1.10.530.10">
    <property type="match status" value="1"/>
</dbReference>
<dbReference type="GO" id="GO:0004222">
    <property type="term" value="F:metalloendopeptidase activity"/>
    <property type="evidence" value="ECO:0007669"/>
    <property type="project" value="TreeGrafter"/>
</dbReference>
<evidence type="ECO:0000256" key="2">
    <source>
        <dbReference type="SAM" id="Phobius"/>
    </source>
</evidence>
<feature type="domain" description="Transglycosylase SLT" evidence="3">
    <location>
        <begin position="555"/>
        <end position="598"/>
    </location>
</feature>